<dbReference type="GeneID" id="74306521"/>
<proteinExistence type="inferred from homology"/>
<feature type="domain" description="DNA methylase N-4/N-6" evidence="5">
    <location>
        <begin position="38"/>
        <end position="244"/>
    </location>
</feature>
<dbReference type="PROSITE" id="PS00092">
    <property type="entry name" value="N6_MTASE"/>
    <property type="match status" value="1"/>
</dbReference>
<keyword evidence="3" id="KW-0808">Transferase</keyword>
<name>A0A9E7PQ81_9EURY</name>
<dbReference type="AlphaFoldDB" id="A0A9E7PQ81"/>
<dbReference type="Gene3D" id="3.40.50.150">
    <property type="entry name" value="Vaccinia Virus protein VP39"/>
    <property type="match status" value="1"/>
</dbReference>
<dbReference type="PRINTS" id="PR00506">
    <property type="entry name" value="D21N6MTFRASE"/>
</dbReference>
<evidence type="ECO:0000259" key="5">
    <source>
        <dbReference type="Pfam" id="PF01555"/>
    </source>
</evidence>
<dbReference type="GO" id="GO:0032259">
    <property type="term" value="P:methylation"/>
    <property type="evidence" value="ECO:0007669"/>
    <property type="project" value="UniProtKB-KW"/>
</dbReference>
<protein>
    <submittedName>
        <fullName evidence="6">Site-specific DNA-methyltransferase</fullName>
    </submittedName>
</protein>
<dbReference type="InterPro" id="IPR002941">
    <property type="entry name" value="DNA_methylase_N4/N6"/>
</dbReference>
<evidence type="ECO:0000313" key="7">
    <source>
        <dbReference type="Proteomes" id="UP001060368"/>
    </source>
</evidence>
<reference evidence="6" key="1">
    <citation type="submission" date="2022-04" db="EMBL/GenBank/DDBJ databases">
        <title>Complete genome of Methanoplanus endosymbiosus DSM 3599.</title>
        <authorList>
            <person name="Chen S.-C."/>
            <person name="You Y.-T."/>
            <person name="Zhou Y.-Z."/>
            <person name="Lai M.-C."/>
        </authorList>
    </citation>
    <scope>NUCLEOTIDE SEQUENCE</scope>
    <source>
        <strain evidence="6">DSM 3599</strain>
    </source>
</reference>
<dbReference type="SUPFAM" id="SSF53335">
    <property type="entry name" value="S-adenosyl-L-methionine-dependent methyltransferases"/>
    <property type="match status" value="1"/>
</dbReference>
<gene>
    <name evidence="6" type="ORF">L6E24_02460</name>
</gene>
<dbReference type="KEGG" id="mend:L6E24_02460"/>
<dbReference type="InterPro" id="IPR029063">
    <property type="entry name" value="SAM-dependent_MTases_sf"/>
</dbReference>
<evidence type="ECO:0000256" key="1">
    <source>
        <dbReference type="ARBA" id="ARBA00006594"/>
    </source>
</evidence>
<dbReference type="InterPro" id="IPR002052">
    <property type="entry name" value="DNA_methylase_N6_adenine_CS"/>
</dbReference>
<accession>A0A9E7PQ81</accession>
<dbReference type="Proteomes" id="UP001060368">
    <property type="component" value="Chromosome"/>
</dbReference>
<comment type="similarity">
    <text evidence="1">Belongs to the N(4)/N(6)-methyltransferase family.</text>
</comment>
<organism evidence="6 7">
    <name type="scientific">Methanoplanus endosymbiosus</name>
    <dbReference type="NCBI Taxonomy" id="33865"/>
    <lineage>
        <taxon>Archaea</taxon>
        <taxon>Methanobacteriati</taxon>
        <taxon>Methanobacteriota</taxon>
        <taxon>Stenosarchaea group</taxon>
        <taxon>Methanomicrobia</taxon>
        <taxon>Methanomicrobiales</taxon>
        <taxon>Methanomicrobiaceae</taxon>
        <taxon>Methanoplanus</taxon>
    </lineage>
</organism>
<evidence type="ECO:0000256" key="2">
    <source>
        <dbReference type="ARBA" id="ARBA00022603"/>
    </source>
</evidence>
<sequence>MNFSHISDYGKPNANNILIEGENLIVLNQLLEEYEKNIDVIIIDPPYNTDIHYIGYKDTAFIGGWGKFMKNRLSIAKEFLSETGVMFINIDENELVTLLNICYGLFGLNNVNLLVWPKVDVRFDKNRIEKSIKNIRSAHEYIILCYNNKEKTHFKNTSEDKPLESVIFGLGTTSSAKDEIAELLGDRTKFSTPKPVALIKELIHVSSNKSSIILDFFAGSGTTGHAVMDLNNEDGGFRKFILITNNESNICKSVTCPRLKNCIKINKYSDGFSFFKAEY</sequence>
<dbReference type="GO" id="GO:0003677">
    <property type="term" value="F:DNA binding"/>
    <property type="evidence" value="ECO:0007669"/>
    <property type="project" value="InterPro"/>
</dbReference>
<evidence type="ECO:0000256" key="4">
    <source>
        <dbReference type="ARBA" id="ARBA00022691"/>
    </source>
</evidence>
<dbReference type="RefSeq" id="WP_257743150.1">
    <property type="nucleotide sequence ID" value="NZ_CP096115.1"/>
</dbReference>
<keyword evidence="7" id="KW-1185">Reference proteome</keyword>
<dbReference type="EMBL" id="CP096115">
    <property type="protein sequence ID" value="UUX93009.1"/>
    <property type="molecule type" value="Genomic_DNA"/>
</dbReference>
<evidence type="ECO:0000256" key="3">
    <source>
        <dbReference type="ARBA" id="ARBA00022679"/>
    </source>
</evidence>
<dbReference type="InterPro" id="IPR002295">
    <property type="entry name" value="N4/N6-MTase_EcoPI_Mod-like"/>
</dbReference>
<dbReference type="Pfam" id="PF01555">
    <property type="entry name" value="N6_N4_Mtase"/>
    <property type="match status" value="1"/>
</dbReference>
<evidence type="ECO:0000313" key="6">
    <source>
        <dbReference type="EMBL" id="UUX93009.1"/>
    </source>
</evidence>
<keyword evidence="2" id="KW-0489">Methyltransferase</keyword>
<dbReference type="GO" id="GO:0008170">
    <property type="term" value="F:N-methyltransferase activity"/>
    <property type="evidence" value="ECO:0007669"/>
    <property type="project" value="InterPro"/>
</dbReference>
<keyword evidence="4" id="KW-0949">S-adenosyl-L-methionine</keyword>